<proteinExistence type="predicted"/>
<reference evidence="2 3" key="1">
    <citation type="submission" date="2014-07" db="EMBL/GenBank/DDBJ databases">
        <title>Genome Sequence of Rhodococcus opacus Strain R7, a Biodegrader of Mono- and Polycyclic Aromatic Hydrocarbons.</title>
        <authorList>
            <person name="Di Gennaro P."/>
            <person name="Zampolli J."/>
            <person name="Presti I."/>
            <person name="Cappelletti M."/>
            <person name="D'Ursi P."/>
            <person name="Orro A."/>
            <person name="Mezzelani A."/>
            <person name="Milanesi L."/>
        </authorList>
    </citation>
    <scope>NUCLEOTIDE SEQUENCE [LARGE SCALE GENOMIC DNA]</scope>
    <source>
        <strain evidence="2 3">R7</strain>
    </source>
</reference>
<evidence type="ECO:0000256" key="1">
    <source>
        <dbReference type="SAM" id="Phobius"/>
    </source>
</evidence>
<feature type="transmembrane region" description="Helical" evidence="1">
    <location>
        <begin position="107"/>
        <end position="127"/>
    </location>
</feature>
<dbReference type="InterPro" id="IPR009732">
    <property type="entry name" value="DUF1304"/>
</dbReference>
<dbReference type="PANTHER" id="PTHR38446">
    <property type="entry name" value="BLL0914 PROTEIN"/>
    <property type="match status" value="1"/>
</dbReference>
<dbReference type="EMBL" id="CP008947">
    <property type="protein sequence ID" value="AII08389.1"/>
    <property type="molecule type" value="Genomic_DNA"/>
</dbReference>
<keyword evidence="1" id="KW-0472">Membrane</keyword>
<feature type="transmembrane region" description="Helical" evidence="1">
    <location>
        <begin position="55"/>
        <end position="75"/>
    </location>
</feature>
<accession>A0A076EYJ2</accession>
<dbReference type="Pfam" id="PF06993">
    <property type="entry name" value="DUF1304"/>
    <property type="match status" value="1"/>
</dbReference>
<dbReference type="PANTHER" id="PTHR38446:SF1">
    <property type="entry name" value="BLL0914 PROTEIN"/>
    <property type="match status" value="1"/>
</dbReference>
<dbReference type="RefSeq" id="WP_128641173.1">
    <property type="nucleotide sequence ID" value="NZ_CP008947.1"/>
</dbReference>
<evidence type="ECO:0000313" key="2">
    <source>
        <dbReference type="EMBL" id="AII08389.1"/>
    </source>
</evidence>
<dbReference type="Proteomes" id="UP000028488">
    <property type="component" value="Chromosome"/>
</dbReference>
<feature type="transmembrane region" description="Helical" evidence="1">
    <location>
        <begin position="6"/>
        <end position="27"/>
    </location>
</feature>
<keyword evidence="1" id="KW-1133">Transmembrane helix</keyword>
<dbReference type="eggNOG" id="COG3759">
    <property type="taxonomic scope" value="Bacteria"/>
</dbReference>
<name>A0A076EYJ2_RHOOP</name>
<feature type="transmembrane region" description="Helical" evidence="1">
    <location>
        <begin position="81"/>
        <end position="100"/>
    </location>
</feature>
<dbReference type="AlphaFoldDB" id="A0A076EYJ2"/>
<protein>
    <submittedName>
        <fullName evidence="2">Epimerase</fullName>
    </submittedName>
</protein>
<keyword evidence="1" id="KW-0812">Transmembrane</keyword>
<sequence>MVAAGLVLAALASALHVYIFVLESVLWTTPRTRATFGTSAEEAGATKELAFNQGFYNLFLAIVTAVGIVAVIIGATAVGSALIFAGAGSMLLAALVLLLSSPDKARAAITQGTLPLLAVVLLALGLAL</sequence>
<gene>
    <name evidence="2" type="ORF">EP51_28750</name>
</gene>
<evidence type="ECO:0000313" key="3">
    <source>
        <dbReference type="Proteomes" id="UP000028488"/>
    </source>
</evidence>
<organism evidence="2 3">
    <name type="scientific">Rhodococcus opacus</name>
    <name type="common">Nocardia opaca</name>
    <dbReference type="NCBI Taxonomy" id="37919"/>
    <lineage>
        <taxon>Bacteria</taxon>
        <taxon>Bacillati</taxon>
        <taxon>Actinomycetota</taxon>
        <taxon>Actinomycetes</taxon>
        <taxon>Mycobacteriales</taxon>
        <taxon>Nocardiaceae</taxon>
        <taxon>Rhodococcus</taxon>
    </lineage>
</organism>